<proteinExistence type="predicted"/>
<organism evidence="3 4">
    <name type="scientific">Tritrichomonas musculus</name>
    <dbReference type="NCBI Taxonomy" id="1915356"/>
    <lineage>
        <taxon>Eukaryota</taxon>
        <taxon>Metamonada</taxon>
        <taxon>Parabasalia</taxon>
        <taxon>Tritrichomonadida</taxon>
        <taxon>Tritrichomonadidae</taxon>
        <taxon>Tritrichomonas</taxon>
    </lineage>
</organism>
<name>A0ABR2K8T8_9EUKA</name>
<dbReference type="Proteomes" id="UP001470230">
    <property type="component" value="Unassembled WGS sequence"/>
</dbReference>
<reference evidence="3 4" key="1">
    <citation type="submission" date="2024-04" db="EMBL/GenBank/DDBJ databases">
        <title>Tritrichomonas musculus Genome.</title>
        <authorList>
            <person name="Alves-Ferreira E."/>
            <person name="Grigg M."/>
            <person name="Lorenzi H."/>
            <person name="Galac M."/>
        </authorList>
    </citation>
    <scope>NUCLEOTIDE SEQUENCE [LARGE SCALE GENOMIC DNA]</scope>
    <source>
        <strain evidence="3 4">EAF2021</strain>
    </source>
</reference>
<keyword evidence="1" id="KW-0472">Membrane</keyword>
<evidence type="ECO:0000313" key="3">
    <source>
        <dbReference type="EMBL" id="KAK8887549.1"/>
    </source>
</evidence>
<protein>
    <recommendedName>
        <fullName evidence="2">CAAX prenyl protease 2/Lysostaphin resistance protein A-like domain-containing protein</fullName>
    </recommendedName>
</protein>
<gene>
    <name evidence="3" type="ORF">M9Y10_038598</name>
</gene>
<dbReference type="EMBL" id="JAPFFF010000006">
    <property type="protein sequence ID" value="KAK8887549.1"/>
    <property type="molecule type" value="Genomic_DNA"/>
</dbReference>
<sequence length="146" mass="16946">MFIDCILPSFCEEFVFRGWAFHFLNKKMNHFLAIIITSFLFTLCHPFKSWFSYLLIFLLSSCWNYANILVDSIFVSIFSHFFHNFSQSLMLVIIPSACNISSAFSFALWLISSLILFLLFNNIGISDQAENNNSSEAYLEETAFLQ</sequence>
<evidence type="ECO:0000313" key="4">
    <source>
        <dbReference type="Proteomes" id="UP001470230"/>
    </source>
</evidence>
<dbReference type="InterPro" id="IPR003675">
    <property type="entry name" value="Rce1/LyrA-like_dom"/>
</dbReference>
<feature type="transmembrane region" description="Helical" evidence="1">
    <location>
        <begin position="54"/>
        <end position="78"/>
    </location>
</feature>
<accession>A0ABR2K8T8</accession>
<keyword evidence="1" id="KW-1133">Transmembrane helix</keyword>
<feature type="transmembrane region" description="Helical" evidence="1">
    <location>
        <begin position="28"/>
        <end position="47"/>
    </location>
</feature>
<comment type="caution">
    <text evidence="3">The sequence shown here is derived from an EMBL/GenBank/DDBJ whole genome shotgun (WGS) entry which is preliminary data.</text>
</comment>
<feature type="domain" description="CAAX prenyl protease 2/Lysostaphin resistance protein A-like" evidence="2">
    <location>
        <begin position="2"/>
        <end position="85"/>
    </location>
</feature>
<evidence type="ECO:0000256" key="1">
    <source>
        <dbReference type="SAM" id="Phobius"/>
    </source>
</evidence>
<dbReference type="Pfam" id="PF02517">
    <property type="entry name" value="Rce1-like"/>
    <property type="match status" value="1"/>
</dbReference>
<keyword evidence="4" id="KW-1185">Reference proteome</keyword>
<keyword evidence="1" id="KW-0812">Transmembrane</keyword>
<feature type="transmembrane region" description="Helical" evidence="1">
    <location>
        <begin position="90"/>
        <end position="120"/>
    </location>
</feature>
<evidence type="ECO:0000259" key="2">
    <source>
        <dbReference type="Pfam" id="PF02517"/>
    </source>
</evidence>